<dbReference type="CDD" id="cd03801">
    <property type="entry name" value="GT4_PimA-like"/>
    <property type="match status" value="1"/>
</dbReference>
<keyword evidence="1" id="KW-0175">Coiled coil</keyword>
<accession>A0A9J6QT03</accession>
<dbReference type="EC" id="2.4.-.-" evidence="4"/>
<dbReference type="Gene3D" id="3.40.50.2000">
    <property type="entry name" value="Glycogen Phosphorylase B"/>
    <property type="match status" value="2"/>
</dbReference>
<sequence>MENRKQIRIDQLASQYDEIKVKLAAANQQVEQLKKKASELDEKTEAVSELASKLQKVSWEAEHYKNESASKEAVLSIMNQELETARTYIKDLNKDKEEKDVKLAGLYEELERAEKRLRLMAKELSDVRTALEVQKAAAILTDEDTENTETTETKDVLNEKLEEAFASIEKLTEELRVTKAGIETRNRKLKASEEKFEKQTQQKKRLIQEKEELQKRFNEYNTLLYQARKQNAAYERFPSIKLYNWARQLKKREDTIASQGDHADADLPVQNLSTIEEQSDQSQTNQKQSDLEIKYDMLFSDFIVAGALEVKERKSFELRPECKTLKELKAACIMDDFTFSCFSPECNLLQLTPDNWKEELEQFQPDLLFVESAWNGNKGLWYGMVVKTAPQFCALTEYCHENRIPVIFWNKEDPGHNEAFMAAAGLCDVVFTTEVDCIAQYKRSLGHDSVYLLHFAAQPVLHNPIETMERKDCFCFAGAYYTNYPERRKCFENLAHYAMRTKGLDIYDRNYNAPESDHQFPEYYKPFILGSLEPDEIDKAYKGYAYNINANSGTWTQTMFARRVFELLASNTVSVGNFSRGLRNLLGELTIATDSVDEAANYLNAYCSDEMEMHRYRLQGHRRVTQEHLYEDRLDYIVQKVFGVSLKRELPHVTVLSKVQNEDQLNKVRMMFQNQSYEPISLHIEPLYDCQADGKDILPGKLNLEQFIKEHIADGFVAYFDPQDYYGENYLLDLMLMLRYGEYDAIGKSSYYNGIRGFMLDEPVYHFVSALNARRAVFSSKVAQCLDYNSDGIICGEDLNLVSVHEFDYVETGSEILEETDSCISIVDAGILYRDLEREAEEIRIDPADRGYMIELSRFFKADTYGGKVELSKNERGIKIHSKLAEDTHTYIYAKEVLRYDIEMDAPAWLIFEGDTTLDVMAAIICHDASMKAIQTIYASSGLSKKIELPVGTKYMKLALRIKGSGTANVNRIKINRSQIDCQNLFLSKSNTLVLTNIYPAYGDLYRNAFVHQRVKEYKKRDLNVDVFCFNKVNKPGYREFEGIDVITGFTDKLEMILASGKIDTVCVHFLDRNMWNVLSKFKDHLRIIVWCHGSEIQPWWRREFNYNTEEELAQAKILSQDRVQFWTDVFKNIGRYDIHFVFVSKYFRDEIFEDYKIELTEEQYSIIHNYINTELFNYVPKSVEARKHILSIRPFGSRKYANDLTVECIKKLSEKAYFKDLNFHIIGRGDLFKPLTEELDQFENVTIENKFLHQDDIARLHKENGIFIVPTRMDAQGVSRDEAMSSGLVPATNAVAAIPEFVDETCGILAPEEDYLQMAEGIEDLYHNPEKFLEMSEMAAMRVRSQCSFEYTINSELKLIKREIK</sequence>
<keyword evidence="4" id="KW-0808">Transferase</keyword>
<feature type="domain" description="Spore protein YkvP/CgeB glycosyl transferase-like" evidence="2">
    <location>
        <begin position="529"/>
        <end position="638"/>
    </location>
</feature>
<proteinExistence type="predicted"/>
<keyword evidence="4" id="KW-0328">Glycosyltransferase</keyword>
<dbReference type="PANTHER" id="PTHR12526:SF630">
    <property type="entry name" value="GLYCOSYLTRANSFERASE"/>
    <property type="match status" value="1"/>
</dbReference>
<dbReference type="PANTHER" id="PTHR12526">
    <property type="entry name" value="GLYCOSYLTRANSFERASE"/>
    <property type="match status" value="1"/>
</dbReference>
<feature type="coiled-coil region" evidence="1">
    <location>
        <begin position="154"/>
        <end position="230"/>
    </location>
</feature>
<dbReference type="Pfam" id="PF13692">
    <property type="entry name" value="Glyco_trans_1_4"/>
    <property type="match status" value="1"/>
</dbReference>
<dbReference type="GO" id="GO:0016757">
    <property type="term" value="F:glycosyltransferase activity"/>
    <property type="evidence" value="ECO:0007669"/>
    <property type="project" value="UniProtKB-KW"/>
</dbReference>
<evidence type="ECO:0000313" key="3">
    <source>
        <dbReference type="EMBL" id="MCU7376821.1"/>
    </source>
</evidence>
<gene>
    <name evidence="3" type="ORF">OBO34_00450</name>
    <name evidence="4" type="ORF">OBO34_13545</name>
</gene>
<dbReference type="Pfam" id="PF13524">
    <property type="entry name" value="Glyco_trans_1_2"/>
    <property type="match status" value="1"/>
</dbReference>
<evidence type="ECO:0000313" key="5">
    <source>
        <dbReference type="Proteomes" id="UP001065549"/>
    </source>
</evidence>
<dbReference type="InterPro" id="IPR055259">
    <property type="entry name" value="YkvP/CgeB_Glyco_trans-like"/>
</dbReference>
<reference evidence="4" key="1">
    <citation type="submission" date="2022-09" db="EMBL/GenBank/DDBJ databases">
        <title>Culturomic study of gut microbiota in children with autism spectrum disorder.</title>
        <authorList>
            <person name="Efimov B.A."/>
            <person name="Chaplin A.V."/>
            <person name="Sokolova S.R."/>
            <person name="Pikina A.P."/>
            <person name="Korzhanova M."/>
            <person name="Belova V."/>
            <person name="Korostin D."/>
        </authorList>
    </citation>
    <scope>NUCLEOTIDE SEQUENCE</scope>
    <source>
        <strain evidence="4">ASD5510</strain>
    </source>
</reference>
<evidence type="ECO:0000256" key="1">
    <source>
        <dbReference type="SAM" id="Coils"/>
    </source>
</evidence>
<feature type="coiled-coil region" evidence="1">
    <location>
        <begin position="9"/>
        <end position="130"/>
    </location>
</feature>
<keyword evidence="5" id="KW-1185">Reference proteome</keyword>
<comment type="caution">
    <text evidence="4">The sequence shown here is derived from an EMBL/GenBank/DDBJ whole genome shotgun (WGS) entry which is preliminary data.</text>
</comment>
<dbReference type="EMBL" id="JAOSHN010000001">
    <property type="protein sequence ID" value="MCU7376821.1"/>
    <property type="molecule type" value="Genomic_DNA"/>
</dbReference>
<dbReference type="EMBL" id="JAOSHN010000005">
    <property type="protein sequence ID" value="MCU7379370.1"/>
    <property type="molecule type" value="Genomic_DNA"/>
</dbReference>
<dbReference type="Proteomes" id="UP001065549">
    <property type="component" value="Unassembled WGS sequence"/>
</dbReference>
<organism evidence="4 5">
    <name type="scientific">Hominibacterium faecale</name>
    <dbReference type="NCBI Taxonomy" id="2839743"/>
    <lineage>
        <taxon>Bacteria</taxon>
        <taxon>Bacillati</taxon>
        <taxon>Bacillota</taxon>
        <taxon>Clostridia</taxon>
        <taxon>Peptostreptococcales</taxon>
        <taxon>Anaerovoracaceae</taxon>
        <taxon>Hominibacterium</taxon>
    </lineage>
</organism>
<protein>
    <submittedName>
        <fullName evidence="4">Glycosyltransferase</fullName>
        <ecNumber evidence="4">2.4.-.-</ecNumber>
    </submittedName>
</protein>
<dbReference type="SUPFAM" id="SSF53756">
    <property type="entry name" value="UDP-Glycosyltransferase/glycogen phosphorylase"/>
    <property type="match status" value="1"/>
</dbReference>
<name>A0A9J6QT03_9FIRM</name>
<evidence type="ECO:0000313" key="4">
    <source>
        <dbReference type="EMBL" id="MCU7379370.1"/>
    </source>
</evidence>
<dbReference type="RefSeq" id="WP_253020437.1">
    <property type="nucleotide sequence ID" value="NZ_JAOSHN010000001.1"/>
</dbReference>
<evidence type="ECO:0000259" key="2">
    <source>
        <dbReference type="Pfam" id="PF13524"/>
    </source>
</evidence>